<evidence type="ECO:0000256" key="4">
    <source>
        <dbReference type="ARBA" id="ARBA00023125"/>
    </source>
</evidence>
<organism evidence="9 10">
    <name type="scientific">Mucilaginibacter gynuensis</name>
    <dbReference type="NCBI Taxonomy" id="1302236"/>
    <lineage>
        <taxon>Bacteria</taxon>
        <taxon>Pseudomonadati</taxon>
        <taxon>Bacteroidota</taxon>
        <taxon>Sphingobacteriia</taxon>
        <taxon>Sphingobacteriales</taxon>
        <taxon>Sphingobacteriaceae</taxon>
        <taxon>Mucilaginibacter</taxon>
    </lineage>
</organism>
<evidence type="ECO:0000313" key="9">
    <source>
        <dbReference type="EMBL" id="GAA4323079.1"/>
    </source>
</evidence>
<dbReference type="PANTHER" id="PTHR43133:SF46">
    <property type="entry name" value="RNA POLYMERASE SIGMA-70 FACTOR ECF SUBFAMILY"/>
    <property type="match status" value="1"/>
</dbReference>
<dbReference type="InterPro" id="IPR013325">
    <property type="entry name" value="RNA_pol_sigma_r2"/>
</dbReference>
<dbReference type="Gene3D" id="1.10.1740.10">
    <property type="match status" value="1"/>
</dbReference>
<dbReference type="SUPFAM" id="SSF88659">
    <property type="entry name" value="Sigma3 and sigma4 domains of RNA polymerase sigma factors"/>
    <property type="match status" value="1"/>
</dbReference>
<dbReference type="PANTHER" id="PTHR43133">
    <property type="entry name" value="RNA POLYMERASE ECF-TYPE SIGMA FACTO"/>
    <property type="match status" value="1"/>
</dbReference>
<dbReference type="Gene3D" id="1.10.10.10">
    <property type="entry name" value="Winged helix-like DNA-binding domain superfamily/Winged helix DNA-binding domain"/>
    <property type="match status" value="1"/>
</dbReference>
<keyword evidence="5 6" id="KW-0804">Transcription</keyword>
<evidence type="ECO:0000256" key="3">
    <source>
        <dbReference type="ARBA" id="ARBA00023082"/>
    </source>
</evidence>
<protein>
    <recommendedName>
        <fullName evidence="6">RNA polymerase sigma factor</fullName>
    </recommendedName>
</protein>
<keyword evidence="10" id="KW-1185">Reference proteome</keyword>
<evidence type="ECO:0000256" key="1">
    <source>
        <dbReference type="ARBA" id="ARBA00010641"/>
    </source>
</evidence>
<evidence type="ECO:0000259" key="8">
    <source>
        <dbReference type="Pfam" id="PF08281"/>
    </source>
</evidence>
<evidence type="ECO:0000313" key="10">
    <source>
        <dbReference type="Proteomes" id="UP001500582"/>
    </source>
</evidence>
<accession>A0ABP8GF32</accession>
<dbReference type="CDD" id="cd06171">
    <property type="entry name" value="Sigma70_r4"/>
    <property type="match status" value="1"/>
</dbReference>
<evidence type="ECO:0000256" key="2">
    <source>
        <dbReference type="ARBA" id="ARBA00023015"/>
    </source>
</evidence>
<feature type="domain" description="RNA polymerase sigma-70 region 2" evidence="7">
    <location>
        <begin position="30"/>
        <end position="96"/>
    </location>
</feature>
<keyword evidence="3 6" id="KW-0731">Sigma factor</keyword>
<dbReference type="Proteomes" id="UP001500582">
    <property type="component" value="Unassembled WGS sequence"/>
</dbReference>
<dbReference type="SUPFAM" id="SSF88946">
    <property type="entry name" value="Sigma2 domain of RNA polymerase sigma factors"/>
    <property type="match status" value="1"/>
</dbReference>
<dbReference type="Pfam" id="PF04542">
    <property type="entry name" value="Sigma70_r2"/>
    <property type="match status" value="1"/>
</dbReference>
<name>A0ABP8GF32_9SPHI</name>
<dbReference type="InterPro" id="IPR013324">
    <property type="entry name" value="RNA_pol_sigma_r3/r4-like"/>
</dbReference>
<dbReference type="InterPro" id="IPR000838">
    <property type="entry name" value="RNA_pol_sigma70_ECF_CS"/>
</dbReference>
<comment type="caution">
    <text evidence="9">The sequence shown here is derived from an EMBL/GenBank/DDBJ whole genome shotgun (WGS) entry which is preliminary data.</text>
</comment>
<dbReference type="Pfam" id="PF08281">
    <property type="entry name" value="Sigma70_r4_2"/>
    <property type="match status" value="1"/>
</dbReference>
<dbReference type="InterPro" id="IPR039425">
    <property type="entry name" value="RNA_pol_sigma-70-like"/>
</dbReference>
<keyword evidence="2 6" id="KW-0805">Transcription regulation</keyword>
<evidence type="ECO:0000256" key="5">
    <source>
        <dbReference type="ARBA" id="ARBA00023163"/>
    </source>
</evidence>
<dbReference type="NCBIfam" id="TIGR02937">
    <property type="entry name" value="sigma70-ECF"/>
    <property type="match status" value="1"/>
</dbReference>
<keyword evidence="4 6" id="KW-0238">DNA-binding</keyword>
<dbReference type="EMBL" id="BAABFT010000005">
    <property type="protein sequence ID" value="GAA4323079.1"/>
    <property type="molecule type" value="Genomic_DNA"/>
</dbReference>
<evidence type="ECO:0000256" key="6">
    <source>
        <dbReference type="RuleBase" id="RU000716"/>
    </source>
</evidence>
<dbReference type="RefSeq" id="WP_345211296.1">
    <property type="nucleotide sequence ID" value="NZ_BAABFT010000005.1"/>
</dbReference>
<dbReference type="InterPro" id="IPR014284">
    <property type="entry name" value="RNA_pol_sigma-70_dom"/>
</dbReference>
<dbReference type="InterPro" id="IPR036388">
    <property type="entry name" value="WH-like_DNA-bd_sf"/>
</dbReference>
<comment type="similarity">
    <text evidence="1 6">Belongs to the sigma-70 factor family. ECF subfamily.</text>
</comment>
<sequence length="204" mass="23896">MLQETPIQVNETNQLKKLLDGDERAFDYFYDLYSLPIYRKLLKMTKVEFIAEELLQNVFIKIWEKRHLINPEKGLKAYLYHIAQNLVYDFYRNLAREDELMEAVSYATNAITEDTAEKLIFKETNQLLEIAIEQLPEQQKLVFRLCKQEGKSYEEVSELLGISTSTINGHIVKATKKVKAYMFKTHHLSATLTVPVVLYLLKEL</sequence>
<feature type="domain" description="RNA polymerase sigma factor 70 region 4 type 2" evidence="8">
    <location>
        <begin position="131"/>
        <end position="177"/>
    </location>
</feature>
<evidence type="ECO:0000259" key="7">
    <source>
        <dbReference type="Pfam" id="PF04542"/>
    </source>
</evidence>
<dbReference type="PROSITE" id="PS01063">
    <property type="entry name" value="SIGMA70_ECF"/>
    <property type="match status" value="1"/>
</dbReference>
<dbReference type="InterPro" id="IPR007627">
    <property type="entry name" value="RNA_pol_sigma70_r2"/>
</dbReference>
<proteinExistence type="inferred from homology"/>
<gene>
    <name evidence="9" type="ORF">GCM10023149_23790</name>
</gene>
<dbReference type="InterPro" id="IPR013249">
    <property type="entry name" value="RNA_pol_sigma70_r4_t2"/>
</dbReference>
<reference evidence="10" key="1">
    <citation type="journal article" date="2019" name="Int. J. Syst. Evol. Microbiol.">
        <title>The Global Catalogue of Microorganisms (GCM) 10K type strain sequencing project: providing services to taxonomists for standard genome sequencing and annotation.</title>
        <authorList>
            <consortium name="The Broad Institute Genomics Platform"/>
            <consortium name="The Broad Institute Genome Sequencing Center for Infectious Disease"/>
            <person name="Wu L."/>
            <person name="Ma J."/>
        </authorList>
    </citation>
    <scope>NUCLEOTIDE SEQUENCE [LARGE SCALE GENOMIC DNA]</scope>
    <source>
        <strain evidence="10">JCM 17705</strain>
    </source>
</reference>